<keyword evidence="3" id="KW-1185">Reference proteome</keyword>
<feature type="signal peptide" evidence="1">
    <location>
        <begin position="1"/>
        <end position="26"/>
    </location>
</feature>
<evidence type="ECO:0000313" key="3">
    <source>
        <dbReference type="Proteomes" id="UP000002257"/>
    </source>
</evidence>
<reference evidence="2 3" key="1">
    <citation type="journal article" date="2010" name="J. Bacteriol.">
        <title>Complete genome sequence of the aerobic facultative methanotroph Methylocella silvestris BL2.</title>
        <authorList>
            <person name="Chen Y."/>
            <person name="Crombie A."/>
            <person name="Rahman M.T."/>
            <person name="Dedysh S.N."/>
            <person name="Liesack W."/>
            <person name="Stott M.B."/>
            <person name="Alam M."/>
            <person name="Theisen A.R."/>
            <person name="Murrell J.C."/>
            <person name="Dunfield P.F."/>
        </authorList>
    </citation>
    <scope>NUCLEOTIDE SEQUENCE [LARGE SCALE GENOMIC DNA]</scope>
    <source>
        <strain evidence="3">DSM 15510 / CIP 108128 / LMG 27833 / NCIMB 13906 / BL2</strain>
    </source>
</reference>
<feature type="chain" id="PRO_5002871644" evidence="1">
    <location>
        <begin position="27"/>
        <end position="84"/>
    </location>
</feature>
<sequence>MHKIITFCALSLGVSLGIALVSPAHTDQDHMRRRSLHESQAPAASAAHEAPDWTVQYGVVANPRGVSGSFGAVLEGRNPASNIP</sequence>
<name>B8ES35_METSB</name>
<dbReference type="Proteomes" id="UP000002257">
    <property type="component" value="Chromosome"/>
</dbReference>
<dbReference type="KEGG" id="msl:Msil_3344"/>
<accession>B8ES35</accession>
<dbReference type="EMBL" id="CP001280">
    <property type="protein sequence ID" value="ACK52250.1"/>
    <property type="molecule type" value="Genomic_DNA"/>
</dbReference>
<keyword evidence="1" id="KW-0732">Signal</keyword>
<evidence type="ECO:0000256" key="1">
    <source>
        <dbReference type="SAM" id="SignalP"/>
    </source>
</evidence>
<evidence type="ECO:0000313" key="2">
    <source>
        <dbReference type="EMBL" id="ACK52250.1"/>
    </source>
</evidence>
<protein>
    <submittedName>
        <fullName evidence="2">Uncharacterized protein</fullName>
    </submittedName>
</protein>
<proteinExistence type="predicted"/>
<gene>
    <name evidence="2" type="ordered locus">Msil_3344</name>
</gene>
<dbReference type="HOGENOM" id="CLU_2523772_0_0_5"/>
<dbReference type="AlphaFoldDB" id="B8ES35"/>
<organism evidence="2 3">
    <name type="scientific">Methylocella silvestris (strain DSM 15510 / CIP 108128 / LMG 27833 / NCIMB 13906 / BL2)</name>
    <dbReference type="NCBI Taxonomy" id="395965"/>
    <lineage>
        <taxon>Bacteria</taxon>
        <taxon>Pseudomonadati</taxon>
        <taxon>Pseudomonadota</taxon>
        <taxon>Alphaproteobacteria</taxon>
        <taxon>Hyphomicrobiales</taxon>
        <taxon>Beijerinckiaceae</taxon>
        <taxon>Methylocella</taxon>
    </lineage>
</organism>